<name>A0A4R3KRU2_9SPHI</name>
<feature type="chain" id="PRO_5020786912" evidence="1">
    <location>
        <begin position="22"/>
        <end position="187"/>
    </location>
</feature>
<sequence length="187" mass="21231">MWRAYLILLILSNLPAGKVFSQASAYSGTVSNRLPILNKTGVGVLELGMKIEDVYKFINKEQIYKVYTFDANGRKTSYQIYTPDKKTQIFAADVTCEKKDCTVTRITVWHTAYPTVKNVRVGQTYKQISENYRINDILWIDGNLRVETMEGISFYIDSNSLPDAYAKSKRFLSLPPGAVISAMMVQM</sequence>
<gene>
    <name evidence="2" type="ORF">EDD80_104101</name>
</gene>
<organism evidence="2 3">
    <name type="scientific">Anseongella ginsenosidimutans</name>
    <dbReference type="NCBI Taxonomy" id="496056"/>
    <lineage>
        <taxon>Bacteria</taxon>
        <taxon>Pseudomonadati</taxon>
        <taxon>Bacteroidota</taxon>
        <taxon>Sphingobacteriia</taxon>
        <taxon>Sphingobacteriales</taxon>
        <taxon>Sphingobacteriaceae</taxon>
        <taxon>Anseongella</taxon>
    </lineage>
</organism>
<evidence type="ECO:0000256" key="1">
    <source>
        <dbReference type="SAM" id="SignalP"/>
    </source>
</evidence>
<evidence type="ECO:0000313" key="2">
    <source>
        <dbReference type="EMBL" id="TCS87754.1"/>
    </source>
</evidence>
<keyword evidence="3" id="KW-1185">Reference proteome</keyword>
<protein>
    <submittedName>
        <fullName evidence="2">Uncharacterized protein</fullName>
    </submittedName>
</protein>
<feature type="signal peptide" evidence="1">
    <location>
        <begin position="1"/>
        <end position="21"/>
    </location>
</feature>
<evidence type="ECO:0000313" key="3">
    <source>
        <dbReference type="Proteomes" id="UP000295807"/>
    </source>
</evidence>
<dbReference type="AlphaFoldDB" id="A0A4R3KRU2"/>
<accession>A0A4R3KRU2</accession>
<keyword evidence="1" id="KW-0732">Signal</keyword>
<dbReference type="EMBL" id="SMAD01000004">
    <property type="protein sequence ID" value="TCS87754.1"/>
    <property type="molecule type" value="Genomic_DNA"/>
</dbReference>
<comment type="caution">
    <text evidence="2">The sequence shown here is derived from an EMBL/GenBank/DDBJ whole genome shotgun (WGS) entry which is preliminary data.</text>
</comment>
<reference evidence="2 3" key="1">
    <citation type="submission" date="2019-03" db="EMBL/GenBank/DDBJ databases">
        <title>Genomic Encyclopedia of Type Strains, Phase IV (KMG-IV): sequencing the most valuable type-strain genomes for metagenomic binning, comparative biology and taxonomic classification.</title>
        <authorList>
            <person name="Goeker M."/>
        </authorList>
    </citation>
    <scope>NUCLEOTIDE SEQUENCE [LARGE SCALE GENOMIC DNA]</scope>
    <source>
        <strain evidence="2 3">DSM 21100</strain>
    </source>
</reference>
<proteinExistence type="predicted"/>
<dbReference type="RefSeq" id="WP_132128842.1">
    <property type="nucleotide sequence ID" value="NZ_CP042432.1"/>
</dbReference>
<dbReference type="Proteomes" id="UP000295807">
    <property type="component" value="Unassembled WGS sequence"/>
</dbReference>